<dbReference type="Proteomes" id="UP000308600">
    <property type="component" value="Unassembled WGS sequence"/>
</dbReference>
<feature type="non-terminal residue" evidence="1">
    <location>
        <position position="73"/>
    </location>
</feature>
<proteinExistence type="predicted"/>
<organism evidence="1 2">
    <name type="scientific">Pluteus cervinus</name>
    <dbReference type="NCBI Taxonomy" id="181527"/>
    <lineage>
        <taxon>Eukaryota</taxon>
        <taxon>Fungi</taxon>
        <taxon>Dikarya</taxon>
        <taxon>Basidiomycota</taxon>
        <taxon>Agaricomycotina</taxon>
        <taxon>Agaricomycetes</taxon>
        <taxon>Agaricomycetidae</taxon>
        <taxon>Agaricales</taxon>
        <taxon>Pluteineae</taxon>
        <taxon>Pluteaceae</taxon>
        <taxon>Pluteus</taxon>
    </lineage>
</organism>
<evidence type="ECO:0000313" key="1">
    <source>
        <dbReference type="EMBL" id="TFK58248.1"/>
    </source>
</evidence>
<gene>
    <name evidence="1" type="ORF">BDN72DRAFT_782351</name>
</gene>
<reference evidence="1 2" key="1">
    <citation type="journal article" date="2019" name="Nat. Ecol. Evol.">
        <title>Megaphylogeny resolves global patterns of mushroom evolution.</title>
        <authorList>
            <person name="Varga T."/>
            <person name="Krizsan K."/>
            <person name="Foldi C."/>
            <person name="Dima B."/>
            <person name="Sanchez-Garcia M."/>
            <person name="Sanchez-Ramirez S."/>
            <person name="Szollosi G.J."/>
            <person name="Szarkandi J.G."/>
            <person name="Papp V."/>
            <person name="Albert L."/>
            <person name="Andreopoulos W."/>
            <person name="Angelini C."/>
            <person name="Antonin V."/>
            <person name="Barry K.W."/>
            <person name="Bougher N.L."/>
            <person name="Buchanan P."/>
            <person name="Buyck B."/>
            <person name="Bense V."/>
            <person name="Catcheside P."/>
            <person name="Chovatia M."/>
            <person name="Cooper J."/>
            <person name="Damon W."/>
            <person name="Desjardin D."/>
            <person name="Finy P."/>
            <person name="Geml J."/>
            <person name="Haridas S."/>
            <person name="Hughes K."/>
            <person name="Justo A."/>
            <person name="Karasinski D."/>
            <person name="Kautmanova I."/>
            <person name="Kiss B."/>
            <person name="Kocsube S."/>
            <person name="Kotiranta H."/>
            <person name="LaButti K.M."/>
            <person name="Lechner B.E."/>
            <person name="Liimatainen K."/>
            <person name="Lipzen A."/>
            <person name="Lukacs Z."/>
            <person name="Mihaltcheva S."/>
            <person name="Morgado L.N."/>
            <person name="Niskanen T."/>
            <person name="Noordeloos M.E."/>
            <person name="Ohm R.A."/>
            <person name="Ortiz-Santana B."/>
            <person name="Ovrebo C."/>
            <person name="Racz N."/>
            <person name="Riley R."/>
            <person name="Savchenko A."/>
            <person name="Shiryaev A."/>
            <person name="Soop K."/>
            <person name="Spirin V."/>
            <person name="Szebenyi C."/>
            <person name="Tomsovsky M."/>
            <person name="Tulloss R.E."/>
            <person name="Uehling J."/>
            <person name="Grigoriev I.V."/>
            <person name="Vagvolgyi C."/>
            <person name="Papp T."/>
            <person name="Martin F.M."/>
            <person name="Miettinen O."/>
            <person name="Hibbett D.S."/>
            <person name="Nagy L.G."/>
        </authorList>
    </citation>
    <scope>NUCLEOTIDE SEQUENCE [LARGE SCALE GENOMIC DNA]</scope>
    <source>
        <strain evidence="1 2">NL-1719</strain>
    </source>
</reference>
<evidence type="ECO:0000313" key="2">
    <source>
        <dbReference type="Proteomes" id="UP000308600"/>
    </source>
</evidence>
<dbReference type="EMBL" id="ML209512">
    <property type="protein sequence ID" value="TFK58248.1"/>
    <property type="molecule type" value="Genomic_DNA"/>
</dbReference>
<accession>A0ACD2ZXJ5</accession>
<keyword evidence="2" id="KW-1185">Reference proteome</keyword>
<name>A0ACD2ZXJ5_9AGAR</name>
<protein>
    <submittedName>
        <fullName evidence="1">Uncharacterized protein</fullName>
    </submittedName>
</protein>
<sequence>MHKNWDVVCLQEPHVDKSGHVKVTADWSIIYPDSGVDGKIRTRSAIAVNSMLDTNQWTALKIPNTGDLTAVQL</sequence>